<keyword evidence="2" id="KW-1185">Reference proteome</keyword>
<dbReference type="GO" id="GO:0005223">
    <property type="term" value="F:intracellularly cGMP-activated cation channel activity"/>
    <property type="evidence" value="ECO:0007669"/>
    <property type="project" value="TreeGrafter"/>
</dbReference>
<reference evidence="1" key="1">
    <citation type="submission" date="2021-02" db="EMBL/GenBank/DDBJ databases">
        <authorList>
            <person name="Bekaert M."/>
        </authorList>
    </citation>
    <scope>NUCLEOTIDE SEQUENCE</scope>
    <source>
        <strain evidence="1">IoA-00</strain>
    </source>
</reference>
<dbReference type="GO" id="GO:0005886">
    <property type="term" value="C:plasma membrane"/>
    <property type="evidence" value="ECO:0007669"/>
    <property type="project" value="TreeGrafter"/>
</dbReference>
<dbReference type="EMBL" id="HG994582">
    <property type="protein sequence ID" value="CAF2895580.1"/>
    <property type="molecule type" value="Genomic_DNA"/>
</dbReference>
<dbReference type="GO" id="GO:0030553">
    <property type="term" value="F:cGMP binding"/>
    <property type="evidence" value="ECO:0007669"/>
    <property type="project" value="TreeGrafter"/>
</dbReference>
<name>A0A7R8CU13_LEPSM</name>
<organism evidence="1 2">
    <name type="scientific">Lepeophtheirus salmonis</name>
    <name type="common">Salmon louse</name>
    <name type="synonym">Caligus salmonis</name>
    <dbReference type="NCBI Taxonomy" id="72036"/>
    <lineage>
        <taxon>Eukaryota</taxon>
        <taxon>Metazoa</taxon>
        <taxon>Ecdysozoa</taxon>
        <taxon>Arthropoda</taxon>
        <taxon>Crustacea</taxon>
        <taxon>Multicrustacea</taxon>
        <taxon>Hexanauplia</taxon>
        <taxon>Copepoda</taxon>
        <taxon>Siphonostomatoida</taxon>
        <taxon>Caligidae</taxon>
        <taxon>Lepeophtheirus</taxon>
    </lineage>
</organism>
<dbReference type="GO" id="GO:0005222">
    <property type="term" value="F:intracellularly cAMP-activated cation channel activity"/>
    <property type="evidence" value="ECO:0007669"/>
    <property type="project" value="TreeGrafter"/>
</dbReference>
<gene>
    <name evidence="1" type="ORF">LSAA_7349</name>
</gene>
<protein>
    <submittedName>
        <fullName evidence="1">CNGB1</fullName>
    </submittedName>
</protein>
<accession>A0A7R8CU13</accession>
<dbReference type="AlphaFoldDB" id="A0A7R8CU13"/>
<dbReference type="GO" id="GO:0017071">
    <property type="term" value="C:intracellular cyclic nucleotide activated cation channel complex"/>
    <property type="evidence" value="ECO:0007669"/>
    <property type="project" value="TreeGrafter"/>
</dbReference>
<evidence type="ECO:0000313" key="2">
    <source>
        <dbReference type="Proteomes" id="UP000675881"/>
    </source>
</evidence>
<dbReference type="PANTHER" id="PTHR45638">
    <property type="entry name" value="CYCLIC NUCLEOTIDE-GATED CATION CHANNEL SUBUNIT A"/>
    <property type="match status" value="1"/>
</dbReference>
<dbReference type="Proteomes" id="UP000675881">
    <property type="component" value="Chromosome 3"/>
</dbReference>
<dbReference type="PANTHER" id="PTHR45638:SF11">
    <property type="entry name" value="CYCLIC NUCLEOTIDE-GATED CATION CHANNEL SUBUNIT A"/>
    <property type="match status" value="1"/>
</dbReference>
<dbReference type="OrthoDB" id="421226at2759"/>
<dbReference type="InterPro" id="IPR050866">
    <property type="entry name" value="CNG_cation_channel"/>
</dbReference>
<sequence>MIQEQVENLHKRFQNRINSVKSNISHPLTPNDEEIEELELEVQAKELKNQSIGFESINEVIEVKSFNSCFRSSSDPLSHWNTLFIMVQCICFGYNAWAIPFRTCFHIYQTKGNNVIWASLDYSADLLYLLDSLFVQTRLQYLDQFGLYSRTIKLTSINYLKSIFFRYDLVSLIPLDLLYFWTGFSDVSPYSVFLDFSATDILVSFFKDWILLPPSLLLLDSLEQSTSCIGSNSFVYDGEGFAYIRCFYLALKCSLSIGKNPKPDREDPLELIFMGGSWLSSRDHDNYMRSFDRISQFMLSLKVEKLTIKRVKEWCNYTWTTQKSFDEKDILGFLPQKTPN</sequence>
<evidence type="ECO:0000313" key="1">
    <source>
        <dbReference type="EMBL" id="CAF2895580.1"/>
    </source>
</evidence>
<dbReference type="Gene3D" id="1.10.287.630">
    <property type="entry name" value="Helix hairpin bin"/>
    <property type="match status" value="1"/>
</dbReference>
<dbReference type="GO" id="GO:0044877">
    <property type="term" value="F:protein-containing complex binding"/>
    <property type="evidence" value="ECO:0007669"/>
    <property type="project" value="TreeGrafter"/>
</dbReference>
<proteinExistence type="predicted"/>